<reference evidence="5 6" key="1">
    <citation type="submission" date="2023-10" db="EMBL/GenBank/DDBJ databases">
        <title>Genome sequencing of the isolated polysaccharide-producing bacterium Kosakonia sacchari KS2022.</title>
        <authorList>
            <person name="Yi X."/>
        </authorList>
    </citation>
    <scope>NUCLEOTIDE SEQUENCE [LARGE SCALE GENOMIC DNA]</scope>
    <source>
        <strain evidence="5 6">KS2022</strain>
    </source>
</reference>
<gene>
    <name evidence="5" type="ORF">Q8Y70_02610</name>
</gene>
<dbReference type="EMBL" id="CP137744">
    <property type="protein sequence ID" value="WOZ77986.1"/>
    <property type="molecule type" value="Genomic_DNA"/>
</dbReference>
<feature type="domain" description="Pilus assembly protein E-set like" evidence="4">
    <location>
        <begin position="260"/>
        <end position="327"/>
    </location>
</feature>
<dbReference type="InterPro" id="IPR031917">
    <property type="entry name" value="Pilus_assem_C"/>
</dbReference>
<feature type="chain" id="PRO_5046016684" evidence="2">
    <location>
        <begin position="23"/>
        <end position="809"/>
    </location>
</feature>
<dbReference type="Proteomes" id="UP001302368">
    <property type="component" value="Chromosome"/>
</dbReference>
<protein>
    <submittedName>
        <fullName evidence="5">TcfC E-set like domain-containing protein</fullName>
    </submittedName>
</protein>
<evidence type="ECO:0000256" key="1">
    <source>
        <dbReference type="ARBA" id="ARBA00022729"/>
    </source>
</evidence>
<accession>A0ABZ0MRX9</accession>
<feature type="domain" description="Pilus assembly protein C-terminal" evidence="3">
    <location>
        <begin position="709"/>
        <end position="802"/>
    </location>
</feature>
<feature type="signal peptide" evidence="2">
    <location>
        <begin position="1"/>
        <end position="22"/>
    </location>
</feature>
<keyword evidence="1 2" id="KW-0732">Signal</keyword>
<dbReference type="Pfam" id="PF16967">
    <property type="entry name" value="TcfC"/>
    <property type="match status" value="1"/>
</dbReference>
<organism evidence="5 6">
    <name type="scientific">Kosakonia sacchari</name>
    <dbReference type="NCBI Taxonomy" id="1158459"/>
    <lineage>
        <taxon>Bacteria</taxon>
        <taxon>Pseudomonadati</taxon>
        <taxon>Pseudomonadota</taxon>
        <taxon>Gammaproteobacteria</taxon>
        <taxon>Enterobacterales</taxon>
        <taxon>Enterobacteriaceae</taxon>
        <taxon>Kosakonia</taxon>
    </lineage>
</organism>
<evidence type="ECO:0000259" key="3">
    <source>
        <dbReference type="Pfam" id="PF15976"/>
    </source>
</evidence>
<keyword evidence="6" id="KW-1185">Reference proteome</keyword>
<evidence type="ECO:0000256" key="2">
    <source>
        <dbReference type="SAM" id="SignalP"/>
    </source>
</evidence>
<dbReference type="RefSeq" id="WP_305734892.1">
    <property type="nucleotide sequence ID" value="NZ_CP137744.1"/>
</dbReference>
<dbReference type="Pfam" id="PF15976">
    <property type="entry name" value="CooC_C"/>
    <property type="match status" value="1"/>
</dbReference>
<evidence type="ECO:0000313" key="6">
    <source>
        <dbReference type="Proteomes" id="UP001302368"/>
    </source>
</evidence>
<evidence type="ECO:0000259" key="4">
    <source>
        <dbReference type="Pfam" id="PF16967"/>
    </source>
</evidence>
<sequence>MSLNIMKISLIFLAAVPFIVSANDLQLAANMKGLPEDFKRYFYNSEVVVQVYLNDNYIFDASVSLKENGDIKLLRIIDEQQNSDPETNTLWSDLLSKGVSVGKCTVSCPSGLMQVEYSLENSALKLYTTNYETSQVAGNYLAMPEDTPAGLIMNNDVSFSEAAAMRSWGINSSLTASLGGWSQLAAFQSSGTSGRYQYNSSSLYQLFTQKELQGSFIRLGLFTPDSDTGNVQASGFGYDTVVGGMWGTSDALLVASDSVSAWPVYVTGRNQSIAEVWRNGQMIRTQQLQPGVQALDTRPLPIGIYDITIKIIENGQVVDTQEAQIFKSQGWSNPNQRWRMNLWSGQRRTLATGDMNTLDGNPFAAGGGLELLVHPQATVAFTGAATAKDRHVRTRANITLSQNDRLLAQYTVGNSEHQANQDTDIRYYRNLYAGGTVSFFWRSTLTDVYGHRVRSRQKGDTWGASLSSRLPWSSSLILNTQYMDTEWRKGVAADAALSTQTRFYDRSTSFRLGVYDRPGFNDKRRDRGVSFSVSIALSPSSDHSVSLSTGMEQAKSYSSLQYQWEPTEKETIRSLGGGVSWNAAETMLNGNGAIDTPWISGNFYAQRGLQSKINTAGANLSQALVIGGGKVASVNGNNSGMESAVIVDVDADDNETRILASGSMSETSLKPGRNILPAELWKKSDIQFSARGSDSVQVFPERQSVQMSRGSVQYVNVKTVKTFTLVGMLQDEQGKVVKNRYVRSDVGGSIVNAEGVLTLDTGVANRLLTVQAENGLPSLQCVLPSGLDKNKKVQFISAVRCQIASTVEE</sequence>
<evidence type="ECO:0000313" key="5">
    <source>
        <dbReference type="EMBL" id="WOZ77986.1"/>
    </source>
</evidence>
<proteinExistence type="predicted"/>
<name>A0ABZ0MRX9_9ENTR</name>
<dbReference type="InterPro" id="IPR032636">
    <property type="entry name" value="Pilus_assem_E-set-like_dom"/>
</dbReference>